<dbReference type="AlphaFoldDB" id="A0A9W6ICJ6"/>
<feature type="signal peptide" evidence="1">
    <location>
        <begin position="1"/>
        <end position="24"/>
    </location>
</feature>
<keyword evidence="1" id="KW-0732">Signal</keyword>
<dbReference type="RefSeq" id="WP_271223415.1">
    <property type="nucleotide sequence ID" value="NZ_BAAAVD010000026.1"/>
</dbReference>
<keyword evidence="3" id="KW-1185">Reference proteome</keyword>
<reference evidence="2" key="2">
    <citation type="submission" date="2023-01" db="EMBL/GenBank/DDBJ databases">
        <authorList>
            <person name="Sun Q."/>
            <person name="Evtushenko L."/>
        </authorList>
    </citation>
    <scope>NUCLEOTIDE SEQUENCE</scope>
    <source>
        <strain evidence="2">VKM Ac-2007</strain>
    </source>
</reference>
<dbReference type="EMBL" id="BSEV01000044">
    <property type="protein sequence ID" value="GLK15194.1"/>
    <property type="molecule type" value="Genomic_DNA"/>
</dbReference>
<comment type="caution">
    <text evidence="2">The sequence shown here is derived from an EMBL/GenBank/DDBJ whole genome shotgun (WGS) entry which is preliminary data.</text>
</comment>
<name>A0A9W6ICJ6_9ACTN</name>
<evidence type="ECO:0008006" key="4">
    <source>
        <dbReference type="Google" id="ProtNLM"/>
    </source>
</evidence>
<proteinExistence type="predicted"/>
<evidence type="ECO:0000313" key="2">
    <source>
        <dbReference type="EMBL" id="GLK15194.1"/>
    </source>
</evidence>
<dbReference type="Proteomes" id="UP001143474">
    <property type="component" value="Unassembled WGS sequence"/>
</dbReference>
<accession>A0A9W6ICJ6</accession>
<protein>
    <recommendedName>
        <fullName evidence="4">Secreted protein</fullName>
    </recommendedName>
</protein>
<sequence length="186" mass="19899">MRVRTLAAVAAATALFGVALPAEAASVSDQPFAEQARSAKLTTAQTTALQSKVDGYLKKVGGEQVALNEIGFPGGRLRVALPGEAHPRDFSSGDGTQFVTNPCSVMNNGWFCSFPQPGFQGDDLSWYTCGTYNMPWVGNGSWMNNQTVGTQARFYNNAGNLHDTTPGAYSSSLTYSWTPVFKVKPC</sequence>
<organism evidence="2 3">
    <name type="scientific">Streptosporangium carneum</name>
    <dbReference type="NCBI Taxonomy" id="47481"/>
    <lineage>
        <taxon>Bacteria</taxon>
        <taxon>Bacillati</taxon>
        <taxon>Actinomycetota</taxon>
        <taxon>Actinomycetes</taxon>
        <taxon>Streptosporangiales</taxon>
        <taxon>Streptosporangiaceae</taxon>
        <taxon>Streptosporangium</taxon>
    </lineage>
</organism>
<gene>
    <name evidence="2" type="ORF">GCM10017600_86070</name>
</gene>
<reference evidence="2" key="1">
    <citation type="journal article" date="2014" name="Int. J. Syst. Evol. Microbiol.">
        <title>Complete genome sequence of Corynebacterium casei LMG S-19264T (=DSM 44701T), isolated from a smear-ripened cheese.</title>
        <authorList>
            <consortium name="US DOE Joint Genome Institute (JGI-PGF)"/>
            <person name="Walter F."/>
            <person name="Albersmeier A."/>
            <person name="Kalinowski J."/>
            <person name="Ruckert C."/>
        </authorList>
    </citation>
    <scope>NUCLEOTIDE SEQUENCE</scope>
    <source>
        <strain evidence="2">VKM Ac-2007</strain>
    </source>
</reference>
<feature type="chain" id="PRO_5040857452" description="Secreted protein" evidence="1">
    <location>
        <begin position="25"/>
        <end position="186"/>
    </location>
</feature>
<evidence type="ECO:0000256" key="1">
    <source>
        <dbReference type="SAM" id="SignalP"/>
    </source>
</evidence>
<evidence type="ECO:0000313" key="3">
    <source>
        <dbReference type="Proteomes" id="UP001143474"/>
    </source>
</evidence>